<dbReference type="AlphaFoldDB" id="A0A0S7WRR4"/>
<evidence type="ECO:0000313" key="3">
    <source>
        <dbReference type="Proteomes" id="UP000052008"/>
    </source>
</evidence>
<dbReference type="InterPro" id="IPR000668">
    <property type="entry name" value="Peptidase_C1A_C"/>
</dbReference>
<protein>
    <recommendedName>
        <fullName evidence="1">Peptidase C1A papain C-terminal domain-containing protein</fullName>
    </recommendedName>
</protein>
<dbReference type="InterPro" id="IPR038765">
    <property type="entry name" value="Papain-like_cys_pep_sf"/>
</dbReference>
<gene>
    <name evidence="2" type="ORF">AMJ39_06690</name>
</gene>
<dbReference type="SUPFAM" id="SSF54001">
    <property type="entry name" value="Cysteine proteinases"/>
    <property type="match status" value="1"/>
</dbReference>
<proteinExistence type="predicted"/>
<dbReference type="GO" id="GO:0006508">
    <property type="term" value="P:proteolysis"/>
    <property type="evidence" value="ECO:0007669"/>
    <property type="project" value="InterPro"/>
</dbReference>
<name>A0A0S7WRR4_UNCT6</name>
<organism evidence="2 3">
    <name type="scientific">candidate division TA06 bacterium DG_24</name>
    <dbReference type="NCBI Taxonomy" id="1703770"/>
    <lineage>
        <taxon>Bacteria</taxon>
        <taxon>Bacteria division TA06</taxon>
    </lineage>
</organism>
<dbReference type="Gene3D" id="3.90.70.10">
    <property type="entry name" value="Cysteine proteinases"/>
    <property type="match status" value="1"/>
</dbReference>
<dbReference type="EMBL" id="LIZS01000038">
    <property type="protein sequence ID" value="KPJ52880.1"/>
    <property type="molecule type" value="Genomic_DNA"/>
</dbReference>
<evidence type="ECO:0000259" key="1">
    <source>
        <dbReference type="Pfam" id="PF00112"/>
    </source>
</evidence>
<dbReference type="Pfam" id="PF00112">
    <property type="entry name" value="Peptidase_C1"/>
    <property type="match status" value="1"/>
</dbReference>
<evidence type="ECO:0000313" key="2">
    <source>
        <dbReference type="EMBL" id="KPJ52880.1"/>
    </source>
</evidence>
<dbReference type="GO" id="GO:0008234">
    <property type="term" value="F:cysteine-type peptidase activity"/>
    <property type="evidence" value="ECO:0007669"/>
    <property type="project" value="InterPro"/>
</dbReference>
<comment type="caution">
    <text evidence="2">The sequence shown here is derived from an EMBL/GenBank/DDBJ whole genome shotgun (WGS) entry which is preliminary data.</text>
</comment>
<dbReference type="Proteomes" id="UP000052008">
    <property type="component" value="Unassembled WGS sequence"/>
</dbReference>
<feature type="domain" description="Peptidase C1A papain C-terminal" evidence="1">
    <location>
        <begin position="318"/>
        <end position="467"/>
    </location>
</feature>
<accession>A0A0S7WRR4</accession>
<reference evidence="2 3" key="1">
    <citation type="journal article" date="2015" name="Microbiome">
        <title>Genomic resolution of linkages in carbon, nitrogen, and sulfur cycling among widespread estuary sediment bacteria.</title>
        <authorList>
            <person name="Baker B.J."/>
            <person name="Lazar C.S."/>
            <person name="Teske A.P."/>
            <person name="Dick G.J."/>
        </authorList>
    </citation>
    <scope>NUCLEOTIDE SEQUENCE [LARGE SCALE GENOMIC DNA]</scope>
    <source>
        <strain evidence="2">DG_24</strain>
    </source>
</reference>
<sequence>MSRAAEIQIANTVSRAEEQISANQAGLGQREMLQLYTGTEAGRPRLIFGEDGPLCWSVPMVRDAVIVGFLLFHPYSGSLMASPLWQGGGAPVVSIGEAEWNEIEVRVAQTLGLSVGSEARLIQLPNGTGFTLYLAIPSRDDVTRIDVTSIGEASGLVPRLLHSRPEPMSLQSCIEGEHQEKPDEALRGGELDLLPVPNAFSVVVLPRIVDQDGYGACTGHASMSTREWWECGAICYDGTGNSNDYTCECDKNWLGTCECIATNLSREYMYDRTRTWPELQPYDSDCGVYGFCIGQGCGQGTCTNTIVTDGDMMSNNPSCHSCAGASIGNAAQVLVSNGCCTEECQPYPGYGYAGPQHAGCTNGGREACTGECWNVSGPCGDDFTLQSCDTLYTMAEIIDAIYHHGPVLGGGLVCNPCWSWSGCVCDPVCTCQIGGGHAYMLYGYDNDYNPPIFYFQNSWGTGWGQSGRGIHSQAAYEQLTYTGQNFYFTGGKDIRIELSPHGTVVARGDTLALTATLENYTEQTQSFSAWTDAYLPNGNPYPGNPVAGPVSVTLQPYQQISKVVRHFVPQAAPLGFYRYVGNVGIYPMQVDDDDEFIFIVSP</sequence>